<reference evidence="1" key="2">
    <citation type="journal article" date="2015" name="Fish Shellfish Immunol.">
        <title>Early steps in the European eel (Anguilla anguilla)-Vibrio vulnificus interaction in the gills: Role of the RtxA13 toxin.</title>
        <authorList>
            <person name="Callol A."/>
            <person name="Pajuelo D."/>
            <person name="Ebbesson L."/>
            <person name="Teles M."/>
            <person name="MacKenzie S."/>
            <person name="Amaro C."/>
        </authorList>
    </citation>
    <scope>NUCLEOTIDE SEQUENCE</scope>
</reference>
<dbReference type="EMBL" id="GBXM01061737">
    <property type="protein sequence ID" value="JAH46840.1"/>
    <property type="molecule type" value="Transcribed_RNA"/>
</dbReference>
<proteinExistence type="predicted"/>
<sequence>MGLCYFFYRLMLMSQKLSLPLRKM</sequence>
<name>A0A0E9T1L4_ANGAN</name>
<dbReference type="AlphaFoldDB" id="A0A0E9T1L4"/>
<reference evidence="1" key="1">
    <citation type="submission" date="2014-11" db="EMBL/GenBank/DDBJ databases">
        <authorList>
            <person name="Amaro Gonzalez C."/>
        </authorList>
    </citation>
    <scope>NUCLEOTIDE SEQUENCE</scope>
</reference>
<protein>
    <submittedName>
        <fullName evidence="1">Uncharacterized protein</fullName>
    </submittedName>
</protein>
<organism evidence="1">
    <name type="scientific">Anguilla anguilla</name>
    <name type="common">European freshwater eel</name>
    <name type="synonym">Muraena anguilla</name>
    <dbReference type="NCBI Taxonomy" id="7936"/>
    <lineage>
        <taxon>Eukaryota</taxon>
        <taxon>Metazoa</taxon>
        <taxon>Chordata</taxon>
        <taxon>Craniata</taxon>
        <taxon>Vertebrata</taxon>
        <taxon>Euteleostomi</taxon>
        <taxon>Actinopterygii</taxon>
        <taxon>Neopterygii</taxon>
        <taxon>Teleostei</taxon>
        <taxon>Anguilliformes</taxon>
        <taxon>Anguillidae</taxon>
        <taxon>Anguilla</taxon>
    </lineage>
</organism>
<evidence type="ECO:0000313" key="1">
    <source>
        <dbReference type="EMBL" id="JAH46840.1"/>
    </source>
</evidence>
<accession>A0A0E9T1L4</accession>